<feature type="transmembrane region" description="Helical" evidence="4">
    <location>
        <begin position="192"/>
        <end position="213"/>
    </location>
</feature>
<sequence length="231" mass="25335">MAYIFINDSTQTTAPLLQACTDGDLNRARCLLESGCDPNVRDSRGRTAIHLASARGCVGLCRLLHKFGADLQATDNQGNTALHLCGHVDIIRFLVSSGLKADICNHNGATPLVLAKRRGVNRNSLSLLEYLEERELKGFNCAGALKMDPVGLPENDSLMESHTLLYTSQHSGKGLFFSFHTTWHDFVEDLGFWRVLMLMLVIALLSLGIAYYVSGALPFTANQPELVEKKG</sequence>
<feature type="repeat" description="ANK" evidence="3">
    <location>
        <begin position="11"/>
        <end position="43"/>
    </location>
</feature>
<evidence type="ECO:0000313" key="6">
    <source>
        <dbReference type="Proteomes" id="UP000261540"/>
    </source>
</evidence>
<keyword evidence="4" id="KW-0812">Transmembrane</keyword>
<dbReference type="InterPro" id="IPR036770">
    <property type="entry name" value="Ankyrin_rpt-contain_sf"/>
</dbReference>
<evidence type="ECO:0000256" key="1">
    <source>
        <dbReference type="ARBA" id="ARBA00022737"/>
    </source>
</evidence>
<dbReference type="Proteomes" id="UP000261540">
    <property type="component" value="Unplaced"/>
</dbReference>
<dbReference type="AlphaFoldDB" id="A0A3B3RKN8"/>
<keyword evidence="2 3" id="KW-0040">ANK repeat</keyword>
<proteinExistence type="predicted"/>
<dbReference type="STRING" id="1676925.ENSPKIP00000019022"/>
<dbReference type="Gene3D" id="1.25.40.20">
    <property type="entry name" value="Ankyrin repeat-containing domain"/>
    <property type="match status" value="1"/>
</dbReference>
<feature type="repeat" description="ANK" evidence="3">
    <location>
        <begin position="44"/>
        <end position="76"/>
    </location>
</feature>
<dbReference type="OrthoDB" id="21416at2759"/>
<evidence type="ECO:0000256" key="2">
    <source>
        <dbReference type="ARBA" id="ARBA00023043"/>
    </source>
</evidence>
<dbReference type="InterPro" id="IPR002110">
    <property type="entry name" value="Ankyrin_rpt"/>
</dbReference>
<dbReference type="SUPFAM" id="SSF48403">
    <property type="entry name" value="Ankyrin repeat"/>
    <property type="match status" value="1"/>
</dbReference>
<dbReference type="GeneTree" id="ENSGT00940000157094"/>
<dbReference type="Ensembl" id="ENSPKIT00000035865.1">
    <property type="protein sequence ID" value="ENSPKIP00000019022.1"/>
    <property type="gene ID" value="ENSPKIG00000004360.1"/>
</dbReference>
<evidence type="ECO:0000256" key="3">
    <source>
        <dbReference type="PROSITE-ProRule" id="PRU00023"/>
    </source>
</evidence>
<reference evidence="5" key="1">
    <citation type="submission" date="2025-05" db="UniProtKB">
        <authorList>
            <consortium name="Ensembl"/>
        </authorList>
    </citation>
    <scope>IDENTIFICATION</scope>
</reference>
<dbReference type="Ensembl" id="ENSPKIT00000035872.1">
    <property type="protein sequence ID" value="ENSPKIP00000019029.1"/>
    <property type="gene ID" value="ENSPKIG00000004360.1"/>
</dbReference>
<dbReference type="PANTHER" id="PTHR24171">
    <property type="entry name" value="ANKYRIN REPEAT DOMAIN-CONTAINING PROTEIN 39-RELATED"/>
    <property type="match status" value="1"/>
</dbReference>
<dbReference type="Pfam" id="PF12796">
    <property type="entry name" value="Ank_2"/>
    <property type="match status" value="1"/>
</dbReference>
<dbReference type="PANTHER" id="PTHR24171:SF9">
    <property type="entry name" value="ANKYRIN REPEAT DOMAIN-CONTAINING PROTEIN 39"/>
    <property type="match status" value="1"/>
</dbReference>
<evidence type="ECO:0000256" key="4">
    <source>
        <dbReference type="SAM" id="Phobius"/>
    </source>
</evidence>
<keyword evidence="4" id="KW-1133">Transmembrane helix</keyword>
<organism evidence="5 6">
    <name type="scientific">Paramormyrops kingsleyae</name>
    <dbReference type="NCBI Taxonomy" id="1676925"/>
    <lineage>
        <taxon>Eukaryota</taxon>
        <taxon>Metazoa</taxon>
        <taxon>Chordata</taxon>
        <taxon>Craniata</taxon>
        <taxon>Vertebrata</taxon>
        <taxon>Euteleostomi</taxon>
        <taxon>Actinopterygii</taxon>
        <taxon>Neopterygii</taxon>
        <taxon>Teleostei</taxon>
        <taxon>Osteoglossocephala</taxon>
        <taxon>Osteoglossomorpha</taxon>
        <taxon>Osteoglossiformes</taxon>
        <taxon>Mormyridae</taxon>
        <taxon>Paramormyrops</taxon>
    </lineage>
</organism>
<protein>
    <submittedName>
        <fullName evidence="5">Ankyrin repeat domain 46</fullName>
    </submittedName>
</protein>
<keyword evidence="4" id="KW-0472">Membrane</keyword>
<name>A0A3B3RKN8_9TELE</name>
<keyword evidence="6" id="KW-1185">Reference proteome</keyword>
<keyword evidence="1" id="KW-0677">Repeat</keyword>
<dbReference type="PROSITE" id="PS50088">
    <property type="entry name" value="ANK_REPEAT"/>
    <property type="match status" value="2"/>
</dbReference>
<accession>A0A3B3RKN8</accession>
<dbReference type="SMART" id="SM00248">
    <property type="entry name" value="ANK"/>
    <property type="match status" value="4"/>
</dbReference>
<dbReference type="PROSITE" id="PS50297">
    <property type="entry name" value="ANK_REP_REGION"/>
    <property type="match status" value="1"/>
</dbReference>
<evidence type="ECO:0000313" key="5">
    <source>
        <dbReference type="Ensembl" id="ENSPKIP00000019029.1"/>
    </source>
</evidence>